<proteinExistence type="predicted"/>
<feature type="compositionally biased region" description="Basic and acidic residues" evidence="1">
    <location>
        <begin position="61"/>
        <end position="72"/>
    </location>
</feature>
<organism evidence="2 3">
    <name type="scientific">Caerostris extrusa</name>
    <name type="common">Bark spider</name>
    <name type="synonym">Caerostris bankana</name>
    <dbReference type="NCBI Taxonomy" id="172846"/>
    <lineage>
        <taxon>Eukaryota</taxon>
        <taxon>Metazoa</taxon>
        <taxon>Ecdysozoa</taxon>
        <taxon>Arthropoda</taxon>
        <taxon>Chelicerata</taxon>
        <taxon>Arachnida</taxon>
        <taxon>Araneae</taxon>
        <taxon>Araneomorphae</taxon>
        <taxon>Entelegynae</taxon>
        <taxon>Araneoidea</taxon>
        <taxon>Araneidae</taxon>
        <taxon>Caerostris</taxon>
    </lineage>
</organism>
<comment type="caution">
    <text evidence="2">The sequence shown here is derived from an EMBL/GenBank/DDBJ whole genome shotgun (WGS) entry which is preliminary data.</text>
</comment>
<dbReference type="Proteomes" id="UP001054945">
    <property type="component" value="Unassembled WGS sequence"/>
</dbReference>
<evidence type="ECO:0000313" key="3">
    <source>
        <dbReference type="Proteomes" id="UP001054945"/>
    </source>
</evidence>
<accession>A0AAV4RVZ7</accession>
<dbReference type="AlphaFoldDB" id="A0AAV4RVZ7"/>
<name>A0AAV4RVZ7_CAEEX</name>
<dbReference type="EMBL" id="BPLR01008411">
    <property type="protein sequence ID" value="GIY24455.1"/>
    <property type="molecule type" value="Genomic_DNA"/>
</dbReference>
<keyword evidence="3" id="KW-1185">Reference proteome</keyword>
<feature type="region of interest" description="Disordered" evidence="1">
    <location>
        <begin position="48"/>
        <end position="72"/>
    </location>
</feature>
<evidence type="ECO:0000313" key="2">
    <source>
        <dbReference type="EMBL" id="GIY24455.1"/>
    </source>
</evidence>
<gene>
    <name evidence="2" type="ORF">CEXT_634641</name>
</gene>
<evidence type="ECO:0000256" key="1">
    <source>
        <dbReference type="SAM" id="MobiDB-lite"/>
    </source>
</evidence>
<sequence length="72" mass="8032">MGGKNSKLLRSWHGLLPAHGYSSLKDFMTASTVLEITSFSCPYRACASTPDEVQGRQRKKGEREKMNSTRPT</sequence>
<reference evidence="2 3" key="1">
    <citation type="submission" date="2021-06" db="EMBL/GenBank/DDBJ databases">
        <title>Caerostris extrusa draft genome.</title>
        <authorList>
            <person name="Kono N."/>
            <person name="Arakawa K."/>
        </authorList>
    </citation>
    <scope>NUCLEOTIDE SEQUENCE [LARGE SCALE GENOMIC DNA]</scope>
</reference>
<protein>
    <submittedName>
        <fullName evidence="2">Uncharacterized protein</fullName>
    </submittedName>
</protein>